<dbReference type="EMBL" id="KR029584">
    <property type="protein sequence ID" value="AKH46508.1"/>
    <property type="molecule type" value="Genomic_DNA"/>
</dbReference>
<accession>A0A0F7L4T3</accession>
<evidence type="ECO:0000313" key="1">
    <source>
        <dbReference type="EMBL" id="AKH46508.1"/>
    </source>
</evidence>
<name>A0A0F7L4T3_9VIRU</name>
<reference evidence="1" key="2">
    <citation type="submission" date="2015-03" db="EMBL/GenBank/DDBJ databases">
        <authorList>
            <person name="Chow C.-E.T."/>
            <person name="Winget D.M."/>
            <person name="White R.A.III."/>
            <person name="Hallam S.J."/>
            <person name="Suttle C.A."/>
        </authorList>
    </citation>
    <scope>NUCLEOTIDE SEQUENCE</scope>
    <source>
        <strain evidence="1">Anoxic3_9</strain>
    </source>
</reference>
<reference evidence="1" key="1">
    <citation type="journal article" date="2015" name="Front. Microbiol.">
        <title>Combining genomic sequencing methods to explore viral diversity and reveal potential virus-host interactions.</title>
        <authorList>
            <person name="Chow C.E."/>
            <person name="Winget D.M."/>
            <person name="White R.A.III."/>
            <person name="Hallam S.J."/>
            <person name="Suttle C.A."/>
        </authorList>
    </citation>
    <scope>NUCLEOTIDE SEQUENCE</scope>
    <source>
        <strain evidence="1">Anoxic3_9</strain>
    </source>
</reference>
<sequence length="83" mass="9027">MENKFNALFTSPSDRVPFSPMALIILDIDPFISFSSRAAASFVCAFAPTQRFVPPIILPVKLSVSGKTSSIKVPILSNKLKTL</sequence>
<organism evidence="1">
    <name type="scientific">uncultured marine virus</name>
    <dbReference type="NCBI Taxonomy" id="186617"/>
    <lineage>
        <taxon>Viruses</taxon>
        <taxon>environmental samples</taxon>
    </lineage>
</organism>
<proteinExistence type="predicted"/>
<protein>
    <submittedName>
        <fullName evidence="1">Uncharacterized protein</fullName>
    </submittedName>
</protein>